<dbReference type="InterPro" id="IPR050109">
    <property type="entry name" value="HTH-type_TetR-like_transc_reg"/>
</dbReference>
<evidence type="ECO:0000256" key="1">
    <source>
        <dbReference type="ARBA" id="ARBA00023125"/>
    </source>
</evidence>
<dbReference type="AlphaFoldDB" id="A0A158E0I8"/>
<gene>
    <name evidence="4" type="ORF">AWB80_07860</name>
</gene>
<dbReference type="EMBL" id="FCOE02000058">
    <property type="protein sequence ID" value="SAL00389.1"/>
    <property type="molecule type" value="Genomic_DNA"/>
</dbReference>
<keyword evidence="5" id="KW-1185">Reference proteome</keyword>
<dbReference type="InterPro" id="IPR001647">
    <property type="entry name" value="HTH_TetR"/>
</dbReference>
<dbReference type="Gene3D" id="1.10.357.10">
    <property type="entry name" value="Tetracycline Repressor, domain 2"/>
    <property type="match status" value="1"/>
</dbReference>
<evidence type="ECO:0000259" key="3">
    <source>
        <dbReference type="PROSITE" id="PS50977"/>
    </source>
</evidence>
<proteinExistence type="predicted"/>
<dbReference type="InterPro" id="IPR009057">
    <property type="entry name" value="Homeodomain-like_sf"/>
</dbReference>
<evidence type="ECO:0000313" key="5">
    <source>
        <dbReference type="Proteomes" id="UP000054911"/>
    </source>
</evidence>
<dbReference type="PROSITE" id="PS50977">
    <property type="entry name" value="HTH_TETR_2"/>
    <property type="match status" value="1"/>
</dbReference>
<dbReference type="Proteomes" id="UP000054911">
    <property type="component" value="Unassembled WGS sequence"/>
</dbReference>
<reference evidence="4" key="1">
    <citation type="submission" date="2016-01" db="EMBL/GenBank/DDBJ databases">
        <authorList>
            <person name="Peeters C."/>
        </authorList>
    </citation>
    <scope>NUCLEOTIDE SEQUENCE [LARGE SCALE GENOMIC DNA]</scope>
    <source>
        <strain evidence="4">LMG 29323</strain>
    </source>
</reference>
<dbReference type="PANTHER" id="PTHR30055:SF209">
    <property type="entry name" value="POSSIBLE TRANSCRIPTIONAL REGULATORY PROTEIN (PROBABLY TETR-FAMILY)"/>
    <property type="match status" value="1"/>
</dbReference>
<dbReference type="SUPFAM" id="SSF46689">
    <property type="entry name" value="Homeodomain-like"/>
    <property type="match status" value="1"/>
</dbReference>
<dbReference type="GO" id="GO:0000976">
    <property type="term" value="F:transcription cis-regulatory region binding"/>
    <property type="evidence" value="ECO:0007669"/>
    <property type="project" value="TreeGrafter"/>
</dbReference>
<sequence length="214" mass="23228">MADPATRTRGNQKQRTRKDLLQAASRLMKQGHKPSLEEVAAEAMVSRATAYRHFPSVDALLLEASLDVDTPDAGTLFSARASADPVARLLRVDAALHDMILANEVPLRMMLAHSLERVAKGEAGVDVPLRQNRRTPLIEAALESAHDQFRPAALDTLTQALALVIGTEAMLVCKDVLQLDDARTRKVKRWAIRALVDAARRSGGGGGNQRSPSL</sequence>
<dbReference type="OrthoDB" id="3217159at2"/>
<dbReference type="PANTHER" id="PTHR30055">
    <property type="entry name" value="HTH-TYPE TRANSCRIPTIONAL REGULATOR RUTR"/>
    <property type="match status" value="1"/>
</dbReference>
<protein>
    <submittedName>
        <fullName evidence="4">TetR family transcriptional regulator</fullName>
    </submittedName>
</protein>
<dbReference type="Pfam" id="PF00440">
    <property type="entry name" value="TetR_N"/>
    <property type="match status" value="1"/>
</dbReference>
<name>A0A158E0I8_9BURK</name>
<dbReference type="RefSeq" id="WP_061180039.1">
    <property type="nucleotide sequence ID" value="NZ_FCOE02000058.1"/>
</dbReference>
<dbReference type="GO" id="GO:0003700">
    <property type="term" value="F:DNA-binding transcription factor activity"/>
    <property type="evidence" value="ECO:0007669"/>
    <property type="project" value="TreeGrafter"/>
</dbReference>
<evidence type="ECO:0000256" key="2">
    <source>
        <dbReference type="PROSITE-ProRule" id="PRU00335"/>
    </source>
</evidence>
<evidence type="ECO:0000313" key="4">
    <source>
        <dbReference type="EMBL" id="SAL00389.1"/>
    </source>
</evidence>
<keyword evidence="1 2" id="KW-0238">DNA-binding</keyword>
<comment type="caution">
    <text evidence="4">The sequence shown here is derived from an EMBL/GenBank/DDBJ whole genome shotgun (WGS) entry which is preliminary data.</text>
</comment>
<accession>A0A158E0I8</accession>
<feature type="domain" description="HTH tetR-type" evidence="3">
    <location>
        <begin position="14"/>
        <end position="72"/>
    </location>
</feature>
<dbReference type="STRING" id="1777141.AWB80_07860"/>
<organism evidence="4 5">
    <name type="scientific">Caballeronia pedi</name>
    <dbReference type="NCBI Taxonomy" id="1777141"/>
    <lineage>
        <taxon>Bacteria</taxon>
        <taxon>Pseudomonadati</taxon>
        <taxon>Pseudomonadota</taxon>
        <taxon>Betaproteobacteria</taxon>
        <taxon>Burkholderiales</taxon>
        <taxon>Burkholderiaceae</taxon>
        <taxon>Caballeronia</taxon>
    </lineage>
</organism>
<feature type="DNA-binding region" description="H-T-H motif" evidence="2">
    <location>
        <begin position="35"/>
        <end position="54"/>
    </location>
</feature>